<dbReference type="AlphaFoldDB" id="A0AB38ZEK6"/>
<feature type="chain" id="PRO_5044264603" evidence="6">
    <location>
        <begin position="20"/>
        <end position="404"/>
    </location>
</feature>
<dbReference type="GO" id="GO:0003676">
    <property type="term" value="F:nucleic acid binding"/>
    <property type="evidence" value="ECO:0007669"/>
    <property type="project" value="InterPro"/>
</dbReference>
<dbReference type="GO" id="GO:0006309">
    <property type="term" value="P:apoptotic DNA fragmentation"/>
    <property type="evidence" value="ECO:0007669"/>
    <property type="project" value="TreeGrafter"/>
</dbReference>
<dbReference type="EMBL" id="PP517472">
    <property type="protein sequence ID" value="WXI02722.1"/>
    <property type="molecule type" value="mRNA"/>
</dbReference>
<dbReference type="PANTHER" id="PTHR13966:SF17">
    <property type="entry name" value="ENDONUCLEASE-RELATED"/>
    <property type="match status" value="1"/>
</dbReference>
<dbReference type="InterPro" id="IPR040255">
    <property type="entry name" value="Non-specific_endonuclease"/>
</dbReference>
<dbReference type="Pfam" id="PF01223">
    <property type="entry name" value="Endonuclease_NS"/>
    <property type="match status" value="1"/>
</dbReference>
<dbReference type="Gene3D" id="3.40.570.10">
    <property type="entry name" value="Extracellular Endonuclease, subunit A"/>
    <property type="match status" value="1"/>
</dbReference>
<sequence length="404" mass="45784">MIGGALVSLLLLCVAYVHGAPTSGCTLLTNKDLPKKNEPLFLIRNAGTAYRLALPETKGNDGYIQLKSGQEILISCPGRNNFMNETRQEINHALCKSGRLLAINGREFESEQLDCHGRAGAMIRRTERKCYKGKGTILEIGFKSEGWHPLVTVCHDILAGHTYYSTHTLHGSILKGKVYRSTGRPGFSRGEKFLFKGYNPERTYNRNNQKTVLHRLVGESKTTEYVDDKVKFMSRGHLAPDADFLFSSWQLLTYFYINVAPQWQSINAGNWLNVETNSRNIAKKLGADLEVTTGTHGISKLLDNEGNQQEIYLESNSKVPVPEYYWKILRNPDDNKCMGFISTNNPHLKHPPKHKCTDVCNKYGWPVMQKDLVKGYVYCCEYNTMRKVIPEMPDLQCTKPLTFH</sequence>
<name>A0AB38ZEK6_9HEMI</name>
<keyword evidence="2" id="KW-0540">Nuclease</keyword>
<dbReference type="InterPro" id="IPR044929">
    <property type="entry name" value="DNA/RNA_non-sp_Endonuclease_sf"/>
</dbReference>
<feature type="domain" description="DNA/RNA non-specific endonuclease/pyrophosphatase/phosphodiesterase" evidence="7">
    <location>
        <begin position="147"/>
        <end position="385"/>
    </location>
</feature>
<dbReference type="PANTHER" id="PTHR13966">
    <property type="entry name" value="ENDONUCLEASE RELATED"/>
    <property type="match status" value="1"/>
</dbReference>
<evidence type="ECO:0000259" key="7">
    <source>
        <dbReference type="SMART" id="SM00892"/>
    </source>
</evidence>
<reference evidence="8" key="1">
    <citation type="submission" date="2024-03" db="EMBL/GenBank/DDBJ databases">
        <title>Venom adaptation and exaptation during the trophic switch to blood-feeding by kissing bugs (Reduviidae: Triatominae).</title>
        <authorList>
            <person name="Zdenek C.N."/>
            <person name="Cardoso F.C."/>
            <person name="Robinson S.D."/>
            <person name="Mercedes R.S."/>
            <person name="Raidjoe E.R."/>
            <person name="Hernandez-Vargas M.J."/>
            <person name="Jin J."/>
            <person name="Corzo G."/>
            <person name="Vetter I."/>
            <person name="King G.F."/>
            <person name="Fry B.G."/>
            <person name="Walker A."/>
        </authorList>
    </citation>
    <scope>NUCLEOTIDE SEQUENCE</scope>
</reference>
<protein>
    <submittedName>
        <fullName evidence="8">Venom nuclease 1</fullName>
    </submittedName>
</protein>
<organism evidence="8">
    <name type="scientific">Oncocephalus sp</name>
    <dbReference type="NCBI Taxonomy" id="2944721"/>
    <lineage>
        <taxon>Eukaryota</taxon>
        <taxon>Metazoa</taxon>
        <taxon>Ecdysozoa</taxon>
        <taxon>Arthropoda</taxon>
        <taxon>Hexapoda</taxon>
        <taxon>Insecta</taxon>
        <taxon>Pterygota</taxon>
        <taxon>Neoptera</taxon>
        <taxon>Paraneoptera</taxon>
        <taxon>Hemiptera</taxon>
        <taxon>Heteroptera</taxon>
        <taxon>Panheteroptera</taxon>
        <taxon>Cimicomorpha</taxon>
        <taxon>Reduviidae</taxon>
        <taxon>Stenopodainae</taxon>
        <taxon>Oncocephalus</taxon>
    </lineage>
</organism>
<keyword evidence="3" id="KW-0255">Endonuclease</keyword>
<dbReference type="FunFam" id="3.40.570.10:FF:000007">
    <property type="entry name" value="Alkaline nuclease"/>
    <property type="match status" value="1"/>
</dbReference>
<dbReference type="GO" id="GO:0000014">
    <property type="term" value="F:single-stranded DNA endodeoxyribonuclease activity"/>
    <property type="evidence" value="ECO:0007669"/>
    <property type="project" value="TreeGrafter"/>
</dbReference>
<dbReference type="SMART" id="SM00892">
    <property type="entry name" value="Endonuclease_NS"/>
    <property type="match status" value="1"/>
</dbReference>
<proteinExistence type="evidence at transcript level"/>
<dbReference type="InterPro" id="IPR044925">
    <property type="entry name" value="His-Me_finger_sf"/>
</dbReference>
<dbReference type="GO" id="GO:0005634">
    <property type="term" value="C:nucleus"/>
    <property type="evidence" value="ECO:0007669"/>
    <property type="project" value="TreeGrafter"/>
</dbReference>
<feature type="binding site" evidence="5">
    <location>
        <position position="267"/>
    </location>
    <ligand>
        <name>Mg(2+)</name>
        <dbReference type="ChEBI" id="CHEBI:18420"/>
        <note>catalytic</note>
    </ligand>
</feature>
<keyword evidence="3" id="KW-0378">Hydrolase</keyword>
<dbReference type="GO" id="GO:0004521">
    <property type="term" value="F:RNA endonuclease activity"/>
    <property type="evidence" value="ECO:0007669"/>
    <property type="project" value="TreeGrafter"/>
</dbReference>
<evidence type="ECO:0000256" key="1">
    <source>
        <dbReference type="ARBA" id="ARBA00010052"/>
    </source>
</evidence>
<dbReference type="SUPFAM" id="SSF54060">
    <property type="entry name" value="His-Me finger endonucleases"/>
    <property type="match status" value="1"/>
</dbReference>
<comment type="similarity">
    <text evidence="1">Belongs to the DNA/RNA non-specific endonuclease family.</text>
</comment>
<dbReference type="GO" id="GO:0046872">
    <property type="term" value="F:metal ion binding"/>
    <property type="evidence" value="ECO:0007669"/>
    <property type="project" value="UniProtKB-KW"/>
</dbReference>
<feature type="signal peptide" evidence="6">
    <location>
        <begin position="1"/>
        <end position="19"/>
    </location>
</feature>
<accession>A0AB38ZEK6</accession>
<evidence type="ECO:0000256" key="5">
    <source>
        <dbReference type="PIRSR" id="PIRSR640255-2"/>
    </source>
</evidence>
<dbReference type="GO" id="GO:0005743">
    <property type="term" value="C:mitochondrial inner membrane"/>
    <property type="evidence" value="ECO:0007669"/>
    <property type="project" value="TreeGrafter"/>
</dbReference>
<keyword evidence="5" id="KW-0479">Metal-binding</keyword>
<dbReference type="InterPro" id="IPR001604">
    <property type="entry name" value="Endo_G_ENPP1-like_dom"/>
</dbReference>
<evidence type="ECO:0000256" key="6">
    <source>
        <dbReference type="SAM" id="SignalP"/>
    </source>
</evidence>
<keyword evidence="6" id="KW-0732">Signal</keyword>
<evidence type="ECO:0000313" key="8">
    <source>
        <dbReference type="EMBL" id="WXI02722.1"/>
    </source>
</evidence>
<feature type="active site" description="Proton acceptor" evidence="4">
    <location>
        <position position="237"/>
    </location>
</feature>
<evidence type="ECO:0000256" key="3">
    <source>
        <dbReference type="ARBA" id="ARBA00022759"/>
    </source>
</evidence>
<evidence type="ECO:0000256" key="4">
    <source>
        <dbReference type="PIRSR" id="PIRSR640255-1"/>
    </source>
</evidence>
<evidence type="ECO:0000256" key="2">
    <source>
        <dbReference type="ARBA" id="ARBA00022722"/>
    </source>
</evidence>